<dbReference type="GO" id="GO:0008835">
    <property type="term" value="F:diaminohydroxyphosphoribosylaminopyrimidine deaminase activity"/>
    <property type="evidence" value="ECO:0007669"/>
    <property type="project" value="UniProtKB-EC"/>
</dbReference>
<dbReference type="InterPro" id="IPR011549">
    <property type="entry name" value="RibD_C"/>
</dbReference>
<comment type="pathway">
    <text evidence="2 13">Cofactor biosynthesis; riboflavin biosynthesis; 5-amino-6-(D-ribitylamino)uracil from GTP: step 2/4.</text>
</comment>
<accession>A0A7V2SVD6</accession>
<protein>
    <recommendedName>
        <fullName evidence="13">Riboflavin biosynthesis protein RibD</fullName>
    </recommendedName>
    <domain>
        <recommendedName>
            <fullName evidence="13">Diaminohydroxyphosphoribosylaminopyrimidine deaminase</fullName>
            <shortName evidence="13">DRAP deaminase</shortName>
            <ecNumber evidence="13">3.5.4.26</ecNumber>
        </recommendedName>
        <alternativeName>
            <fullName evidence="13">Riboflavin-specific deaminase</fullName>
        </alternativeName>
    </domain>
    <domain>
        <recommendedName>
            <fullName evidence="13">5-amino-6-(5-phosphoribosylamino)uracil reductase</fullName>
            <ecNumber evidence="13">1.1.1.193</ecNumber>
        </recommendedName>
        <alternativeName>
            <fullName evidence="13">HTP reductase</fullName>
        </alternativeName>
    </domain>
</protein>
<dbReference type="AlphaFoldDB" id="A0A7V2SVD6"/>
<dbReference type="PIRSF" id="PIRSF006769">
    <property type="entry name" value="RibD"/>
    <property type="match status" value="1"/>
</dbReference>
<dbReference type="SUPFAM" id="SSF53597">
    <property type="entry name" value="Dihydrofolate reductase-like"/>
    <property type="match status" value="1"/>
</dbReference>
<feature type="binding site" evidence="15">
    <location>
        <position position="190"/>
    </location>
    <ligand>
        <name>substrate</name>
    </ligand>
</feature>
<dbReference type="EC" id="3.5.4.26" evidence="13"/>
<comment type="similarity">
    <text evidence="5 13">In the C-terminal section; belongs to the HTP reductase family.</text>
</comment>
<comment type="caution">
    <text evidence="18">The sequence shown here is derived from an EMBL/GenBank/DDBJ whole genome shotgun (WGS) entry which is preliminary data.</text>
</comment>
<proteinExistence type="inferred from homology"/>
<dbReference type="PROSITE" id="PS51747">
    <property type="entry name" value="CYT_DCMP_DEAMINASES_2"/>
    <property type="match status" value="1"/>
</dbReference>
<keyword evidence="12" id="KW-0511">Multifunctional enzyme</keyword>
<dbReference type="GO" id="GO:0009231">
    <property type="term" value="P:riboflavin biosynthetic process"/>
    <property type="evidence" value="ECO:0007669"/>
    <property type="project" value="UniProtKB-UniPathway"/>
</dbReference>
<dbReference type="GO" id="GO:0050661">
    <property type="term" value="F:NADP binding"/>
    <property type="evidence" value="ECO:0007669"/>
    <property type="project" value="InterPro"/>
</dbReference>
<dbReference type="UniPathway" id="UPA00275">
    <property type="reaction ID" value="UER00401"/>
</dbReference>
<dbReference type="PANTHER" id="PTHR38011">
    <property type="entry name" value="DIHYDROFOLATE REDUCTASE FAMILY PROTEIN (AFU_ORTHOLOGUE AFUA_8G06820)"/>
    <property type="match status" value="1"/>
</dbReference>
<keyword evidence="10 13" id="KW-0521">NADP</keyword>
<feature type="binding site" evidence="15">
    <location>
        <position position="174"/>
    </location>
    <ligand>
        <name>substrate</name>
    </ligand>
</feature>
<evidence type="ECO:0000256" key="10">
    <source>
        <dbReference type="ARBA" id="ARBA00022857"/>
    </source>
</evidence>
<feature type="active site" description="Proton donor" evidence="14">
    <location>
        <position position="58"/>
    </location>
</feature>
<evidence type="ECO:0000313" key="18">
    <source>
        <dbReference type="EMBL" id="HFC46501.1"/>
    </source>
</evidence>
<feature type="binding site" evidence="15">
    <location>
        <position position="176"/>
    </location>
    <ligand>
        <name>NADP(+)</name>
        <dbReference type="ChEBI" id="CHEBI:58349"/>
    </ligand>
</feature>
<feature type="binding site" evidence="15">
    <location>
        <position position="303"/>
    </location>
    <ligand>
        <name>substrate</name>
    </ligand>
</feature>
<sequence length="382" mass="41153">MKRDWSNQHKRFMRMALRLGAKGLGRTSPNPAVGAVIVQEGQVVGRGYHKKAGTPHAEVNAIRDAGERASSGTLYVTLEPCNHQGRTPPCTKAILEAGIKRVVIGTLDPNPKVKGGGAEYLRSQGVEVEVGCLEMEARVLIAPFVKHTFTGMPWVRVKVASTLDGKIASRTGESKWITGEKAREFGHRLRSMSEAIMVGRGTVEADDPSLTCHMIKHGARNPLRVVLDSNLSIGLRAKVFREESKAGTVVFCRKDGNLAERASTLEGLGVRVMEVGYGPDGRLDLREVLLHLGSVGVQSILVEGGSHVHGALFDEGLVDEAFFFFAPKVMGGDGALTSVGGIGADSPGHSTRLYNVELKRLGDDILIHGYTDKGIFERCLQG</sequence>
<dbReference type="GO" id="GO:0008703">
    <property type="term" value="F:5-amino-6-(5-phosphoribosylamino)uracil reductase activity"/>
    <property type="evidence" value="ECO:0007669"/>
    <property type="project" value="UniProtKB-EC"/>
</dbReference>
<dbReference type="InterPro" id="IPR002734">
    <property type="entry name" value="RibDG_C"/>
</dbReference>
<evidence type="ECO:0000256" key="11">
    <source>
        <dbReference type="ARBA" id="ARBA00023002"/>
    </source>
</evidence>
<comment type="catalytic activity">
    <reaction evidence="13">
        <text>2,5-diamino-6-hydroxy-4-(5-phosphoribosylamino)-pyrimidine + H2O + H(+) = 5-amino-6-(5-phospho-D-ribosylamino)uracil + NH4(+)</text>
        <dbReference type="Rhea" id="RHEA:21868"/>
        <dbReference type="ChEBI" id="CHEBI:15377"/>
        <dbReference type="ChEBI" id="CHEBI:15378"/>
        <dbReference type="ChEBI" id="CHEBI:28938"/>
        <dbReference type="ChEBI" id="CHEBI:58453"/>
        <dbReference type="ChEBI" id="CHEBI:58614"/>
        <dbReference type="EC" id="3.5.4.26"/>
    </reaction>
</comment>
<dbReference type="Gene3D" id="3.40.430.10">
    <property type="entry name" value="Dihydrofolate Reductase, subunit A"/>
    <property type="match status" value="1"/>
</dbReference>
<dbReference type="NCBIfam" id="TIGR00227">
    <property type="entry name" value="ribD_Cterm"/>
    <property type="match status" value="1"/>
</dbReference>
<evidence type="ECO:0000256" key="2">
    <source>
        <dbReference type="ARBA" id="ARBA00004882"/>
    </source>
</evidence>
<dbReference type="CDD" id="cd01284">
    <property type="entry name" value="Riboflavin_deaminase-reductase"/>
    <property type="match status" value="1"/>
</dbReference>
<reference evidence="18" key="1">
    <citation type="journal article" date="2020" name="mSystems">
        <title>Genome- and Community-Level Interaction Insights into Carbon Utilization and Element Cycling Functions of Hydrothermarchaeota in Hydrothermal Sediment.</title>
        <authorList>
            <person name="Zhou Z."/>
            <person name="Liu Y."/>
            <person name="Xu W."/>
            <person name="Pan J."/>
            <person name="Luo Z.H."/>
            <person name="Li M."/>
        </authorList>
    </citation>
    <scope>NUCLEOTIDE SEQUENCE [LARGE SCALE GENOMIC DNA]</scope>
    <source>
        <strain evidence="18">HyVt-503</strain>
    </source>
</reference>
<dbReference type="SUPFAM" id="SSF53927">
    <property type="entry name" value="Cytidine deaminase-like"/>
    <property type="match status" value="1"/>
</dbReference>
<comment type="catalytic activity">
    <reaction evidence="13">
        <text>5-amino-6-(5-phospho-D-ribitylamino)uracil + NADP(+) = 5-amino-6-(5-phospho-D-ribosylamino)uracil + NADPH + H(+)</text>
        <dbReference type="Rhea" id="RHEA:17845"/>
        <dbReference type="ChEBI" id="CHEBI:15378"/>
        <dbReference type="ChEBI" id="CHEBI:57783"/>
        <dbReference type="ChEBI" id="CHEBI:58349"/>
        <dbReference type="ChEBI" id="CHEBI:58421"/>
        <dbReference type="ChEBI" id="CHEBI:58453"/>
        <dbReference type="EC" id="1.1.1.193"/>
    </reaction>
</comment>
<feature type="domain" description="CMP/dCMP-type deaminase" evidence="17">
    <location>
        <begin position="7"/>
        <end position="129"/>
    </location>
</feature>
<comment type="similarity">
    <text evidence="4 13">In the N-terminal section; belongs to the cytidine and deoxycytidylate deaminase family.</text>
</comment>
<dbReference type="PROSITE" id="PS00903">
    <property type="entry name" value="CYT_DCMP_DEAMINASES_1"/>
    <property type="match status" value="1"/>
</dbReference>
<evidence type="ECO:0000256" key="5">
    <source>
        <dbReference type="ARBA" id="ARBA00007417"/>
    </source>
</evidence>
<dbReference type="FunFam" id="3.40.140.10:FF:000025">
    <property type="entry name" value="Riboflavin biosynthesis protein RibD"/>
    <property type="match status" value="1"/>
</dbReference>
<evidence type="ECO:0000256" key="1">
    <source>
        <dbReference type="ARBA" id="ARBA00002151"/>
    </source>
</evidence>
<evidence type="ECO:0000256" key="9">
    <source>
        <dbReference type="ARBA" id="ARBA00022833"/>
    </source>
</evidence>
<feature type="binding site" evidence="16">
    <location>
        <position position="90"/>
    </location>
    <ligand>
        <name>Zn(2+)</name>
        <dbReference type="ChEBI" id="CHEBI:29105"/>
        <note>catalytic</note>
    </ligand>
</feature>
<comment type="cofactor">
    <cofactor evidence="13 16">
        <name>Zn(2+)</name>
        <dbReference type="ChEBI" id="CHEBI:29105"/>
    </cofactor>
    <text evidence="13 16">Binds 1 zinc ion.</text>
</comment>
<feature type="binding site" evidence="15">
    <location>
        <position position="229"/>
    </location>
    <ligand>
        <name>NADP(+)</name>
        <dbReference type="ChEBI" id="CHEBI:58349"/>
    </ligand>
</feature>
<feature type="binding site" evidence="16">
    <location>
        <position position="81"/>
    </location>
    <ligand>
        <name>Zn(2+)</name>
        <dbReference type="ChEBI" id="CHEBI:29105"/>
        <note>catalytic</note>
    </ligand>
</feature>
<name>A0A7V2SVD6_9BACT</name>
<evidence type="ECO:0000256" key="3">
    <source>
        <dbReference type="ARBA" id="ARBA00004910"/>
    </source>
</evidence>
<evidence type="ECO:0000256" key="14">
    <source>
        <dbReference type="PIRSR" id="PIRSR006769-1"/>
    </source>
</evidence>
<dbReference type="Proteomes" id="UP000885797">
    <property type="component" value="Unassembled WGS sequence"/>
</dbReference>
<feature type="binding site" evidence="15">
    <location>
        <position position="210"/>
    </location>
    <ligand>
        <name>substrate</name>
    </ligand>
</feature>
<evidence type="ECO:0000259" key="17">
    <source>
        <dbReference type="PROSITE" id="PS51747"/>
    </source>
</evidence>
<dbReference type="InterPro" id="IPR004794">
    <property type="entry name" value="Eubact_RibD"/>
</dbReference>
<dbReference type="GO" id="GO:0008270">
    <property type="term" value="F:zinc ion binding"/>
    <property type="evidence" value="ECO:0007669"/>
    <property type="project" value="InterPro"/>
</dbReference>
<dbReference type="EMBL" id="DRND01000111">
    <property type="protein sequence ID" value="HFC46501.1"/>
    <property type="molecule type" value="Genomic_DNA"/>
</dbReference>
<keyword evidence="6 13" id="KW-0686">Riboflavin biosynthesis</keyword>
<keyword evidence="8 13" id="KW-0378">Hydrolase</keyword>
<dbReference type="Pfam" id="PF00383">
    <property type="entry name" value="dCMP_cyt_deam_1"/>
    <property type="match status" value="1"/>
</dbReference>
<evidence type="ECO:0000256" key="16">
    <source>
        <dbReference type="PIRSR" id="PIRSR006769-3"/>
    </source>
</evidence>
<dbReference type="Gene3D" id="3.40.140.10">
    <property type="entry name" value="Cytidine Deaminase, domain 2"/>
    <property type="match status" value="1"/>
</dbReference>
<evidence type="ECO:0000256" key="12">
    <source>
        <dbReference type="ARBA" id="ARBA00023268"/>
    </source>
</evidence>
<dbReference type="InterPro" id="IPR016193">
    <property type="entry name" value="Cytidine_deaminase-like"/>
</dbReference>
<feature type="binding site" evidence="16">
    <location>
        <position position="56"/>
    </location>
    <ligand>
        <name>Zn(2+)</name>
        <dbReference type="ChEBI" id="CHEBI:29105"/>
        <note>catalytic</note>
    </ligand>
</feature>
<feature type="binding site" evidence="15">
    <location>
        <position position="160"/>
    </location>
    <ligand>
        <name>NADP(+)</name>
        <dbReference type="ChEBI" id="CHEBI:58349"/>
    </ligand>
</feature>
<keyword evidence="7 13" id="KW-0479">Metal-binding</keyword>
<dbReference type="Pfam" id="PF01872">
    <property type="entry name" value="RibD_C"/>
    <property type="match status" value="1"/>
</dbReference>
<dbReference type="EC" id="1.1.1.193" evidence="13"/>
<evidence type="ECO:0000256" key="8">
    <source>
        <dbReference type="ARBA" id="ARBA00022801"/>
    </source>
</evidence>
<dbReference type="InterPro" id="IPR016192">
    <property type="entry name" value="APOBEC/CMP_deaminase_Zn-bd"/>
</dbReference>
<comment type="pathway">
    <text evidence="3 13">Cofactor biosynthesis; riboflavin biosynthesis; 5-amino-6-(D-ribitylamino)uracil from GTP: step 3/4.</text>
</comment>
<evidence type="ECO:0000256" key="4">
    <source>
        <dbReference type="ARBA" id="ARBA00005259"/>
    </source>
</evidence>
<organism evidence="18">
    <name type="scientific">Dissulfuribacter thermophilus</name>
    <dbReference type="NCBI Taxonomy" id="1156395"/>
    <lineage>
        <taxon>Bacteria</taxon>
        <taxon>Pseudomonadati</taxon>
        <taxon>Thermodesulfobacteriota</taxon>
        <taxon>Dissulfuribacteria</taxon>
        <taxon>Dissulfuribacterales</taxon>
        <taxon>Dissulfuribacteraceae</taxon>
        <taxon>Dissulfuribacter</taxon>
    </lineage>
</organism>
<dbReference type="NCBIfam" id="TIGR00326">
    <property type="entry name" value="eubact_ribD"/>
    <property type="match status" value="1"/>
</dbReference>
<dbReference type="InterPro" id="IPR050765">
    <property type="entry name" value="Riboflavin_Biosynth_HTPR"/>
</dbReference>
<evidence type="ECO:0000256" key="13">
    <source>
        <dbReference type="PIRNR" id="PIRNR006769"/>
    </source>
</evidence>
<feature type="binding site" evidence="15">
    <location>
        <position position="206"/>
    </location>
    <ligand>
        <name>substrate</name>
    </ligand>
</feature>
<keyword evidence="9 13" id="KW-0862">Zinc</keyword>
<dbReference type="InterPro" id="IPR002125">
    <property type="entry name" value="CMP_dCMP_dom"/>
</dbReference>
<feature type="binding site" evidence="15">
    <location>
        <begin position="305"/>
        <end position="311"/>
    </location>
    <ligand>
        <name>NADP(+)</name>
        <dbReference type="ChEBI" id="CHEBI:58349"/>
    </ligand>
</feature>
<gene>
    <name evidence="18" type="primary">ribD</name>
    <name evidence="18" type="ORF">ENJ63_01320</name>
</gene>
<dbReference type="PANTHER" id="PTHR38011:SF7">
    <property type="entry name" value="2,5-DIAMINO-6-RIBOSYLAMINO-4(3H)-PYRIMIDINONE 5'-PHOSPHATE REDUCTASE"/>
    <property type="match status" value="1"/>
</dbReference>
<dbReference type="InterPro" id="IPR024072">
    <property type="entry name" value="DHFR-like_dom_sf"/>
</dbReference>
<feature type="binding site" evidence="15">
    <location>
        <position position="202"/>
    </location>
    <ligand>
        <name>NADP(+)</name>
        <dbReference type="ChEBI" id="CHEBI:58349"/>
    </ligand>
</feature>
<comment type="function">
    <text evidence="1 13">Converts 2,5-diamino-6-(ribosylamino)-4(3h)-pyrimidinone 5'-phosphate into 5-amino-6-(ribosylamino)-2,4(1h,3h)-pyrimidinedione 5'-phosphate.</text>
</comment>
<keyword evidence="11 13" id="KW-0560">Oxidoreductase</keyword>
<evidence type="ECO:0000256" key="15">
    <source>
        <dbReference type="PIRSR" id="PIRSR006769-2"/>
    </source>
</evidence>
<evidence type="ECO:0000256" key="6">
    <source>
        <dbReference type="ARBA" id="ARBA00022619"/>
    </source>
</evidence>
<evidence type="ECO:0000256" key="7">
    <source>
        <dbReference type="ARBA" id="ARBA00022723"/>
    </source>
</evidence>